<evidence type="ECO:0000313" key="2">
    <source>
        <dbReference type="Proteomes" id="UP001603857"/>
    </source>
</evidence>
<evidence type="ECO:0000313" key="1">
    <source>
        <dbReference type="EMBL" id="KAL2338266.1"/>
    </source>
</evidence>
<gene>
    <name evidence="1" type="ORF">Fmac_012712</name>
</gene>
<dbReference type="EMBL" id="JBGMDY010000004">
    <property type="protein sequence ID" value="KAL2338266.1"/>
    <property type="molecule type" value="Genomic_DNA"/>
</dbReference>
<protein>
    <submittedName>
        <fullName evidence="1">Uncharacterized protein</fullName>
    </submittedName>
</protein>
<keyword evidence="2" id="KW-1185">Reference proteome</keyword>
<sequence length="67" mass="7353">MNAAVLRRPTTLRQPLQLPLCHGVLLVPPPLQPPYLGGQHLQPSSFASVELLQSLCRRSSLEVDAQL</sequence>
<accession>A0ABD1MRH8</accession>
<dbReference type="AlphaFoldDB" id="A0ABD1MRH8"/>
<reference evidence="1 2" key="1">
    <citation type="submission" date="2024-08" db="EMBL/GenBank/DDBJ databases">
        <title>Insights into the chromosomal genome structure of Flemingia macrophylla.</title>
        <authorList>
            <person name="Ding Y."/>
            <person name="Zhao Y."/>
            <person name="Bi W."/>
            <person name="Wu M."/>
            <person name="Zhao G."/>
            <person name="Gong Y."/>
            <person name="Li W."/>
            <person name="Zhang P."/>
        </authorList>
    </citation>
    <scope>NUCLEOTIDE SEQUENCE [LARGE SCALE GENOMIC DNA]</scope>
    <source>
        <strain evidence="1">DYQJB</strain>
        <tissue evidence="1">Leaf</tissue>
    </source>
</reference>
<proteinExistence type="predicted"/>
<dbReference type="Proteomes" id="UP001603857">
    <property type="component" value="Unassembled WGS sequence"/>
</dbReference>
<organism evidence="1 2">
    <name type="scientific">Flemingia macrophylla</name>
    <dbReference type="NCBI Taxonomy" id="520843"/>
    <lineage>
        <taxon>Eukaryota</taxon>
        <taxon>Viridiplantae</taxon>
        <taxon>Streptophyta</taxon>
        <taxon>Embryophyta</taxon>
        <taxon>Tracheophyta</taxon>
        <taxon>Spermatophyta</taxon>
        <taxon>Magnoliopsida</taxon>
        <taxon>eudicotyledons</taxon>
        <taxon>Gunneridae</taxon>
        <taxon>Pentapetalae</taxon>
        <taxon>rosids</taxon>
        <taxon>fabids</taxon>
        <taxon>Fabales</taxon>
        <taxon>Fabaceae</taxon>
        <taxon>Papilionoideae</taxon>
        <taxon>50 kb inversion clade</taxon>
        <taxon>NPAAA clade</taxon>
        <taxon>indigoferoid/millettioid clade</taxon>
        <taxon>Phaseoleae</taxon>
        <taxon>Flemingia</taxon>
    </lineage>
</organism>
<comment type="caution">
    <text evidence="1">The sequence shown here is derived from an EMBL/GenBank/DDBJ whole genome shotgun (WGS) entry which is preliminary data.</text>
</comment>
<name>A0ABD1MRH8_9FABA</name>